<dbReference type="SUPFAM" id="SSF56219">
    <property type="entry name" value="DNase I-like"/>
    <property type="match status" value="1"/>
</dbReference>
<dbReference type="GO" id="GO:0003824">
    <property type="term" value="F:catalytic activity"/>
    <property type="evidence" value="ECO:0007669"/>
    <property type="project" value="InterPro"/>
</dbReference>
<dbReference type="EMBL" id="BGPR01003506">
    <property type="protein sequence ID" value="GBM89007.1"/>
    <property type="molecule type" value="Genomic_DNA"/>
</dbReference>
<dbReference type="AlphaFoldDB" id="A0A4Y2JG65"/>
<comment type="caution">
    <text evidence="3">The sequence shown here is derived from an EMBL/GenBank/DDBJ whole genome shotgun (WGS) entry which is preliminary data.</text>
</comment>
<dbReference type="InterPro" id="IPR005135">
    <property type="entry name" value="Endo/exonuclease/phosphatase"/>
</dbReference>
<feature type="region of interest" description="Disordered" evidence="1">
    <location>
        <begin position="114"/>
        <end position="134"/>
    </location>
</feature>
<feature type="compositionally biased region" description="Basic and acidic residues" evidence="1">
    <location>
        <begin position="120"/>
        <end position="130"/>
    </location>
</feature>
<dbReference type="Proteomes" id="UP000499080">
    <property type="component" value="Unassembled WGS sequence"/>
</dbReference>
<name>A0A4Y2JG65_ARAVE</name>
<reference evidence="3 4" key="1">
    <citation type="journal article" date="2019" name="Sci. Rep.">
        <title>Orb-weaving spider Araneus ventricosus genome elucidates the spidroin gene catalogue.</title>
        <authorList>
            <person name="Kono N."/>
            <person name="Nakamura H."/>
            <person name="Ohtoshi R."/>
            <person name="Moran D.A.P."/>
            <person name="Shinohara A."/>
            <person name="Yoshida Y."/>
            <person name="Fujiwara M."/>
            <person name="Mori M."/>
            <person name="Tomita M."/>
            <person name="Arakawa K."/>
        </authorList>
    </citation>
    <scope>NUCLEOTIDE SEQUENCE [LARGE SCALE GENOMIC DNA]</scope>
</reference>
<feature type="domain" description="Endonuclease/exonuclease/phosphatase" evidence="2">
    <location>
        <begin position="7"/>
        <end position="94"/>
    </location>
</feature>
<evidence type="ECO:0000256" key="1">
    <source>
        <dbReference type="SAM" id="MobiDB-lite"/>
    </source>
</evidence>
<evidence type="ECO:0000313" key="4">
    <source>
        <dbReference type="Proteomes" id="UP000499080"/>
    </source>
</evidence>
<dbReference type="Gene3D" id="3.60.10.10">
    <property type="entry name" value="Endonuclease/exonuclease/phosphatase"/>
    <property type="match status" value="1"/>
</dbReference>
<accession>A0A4Y2JG65</accession>
<proteinExistence type="predicted"/>
<keyword evidence="4" id="KW-1185">Reference proteome</keyword>
<sequence length="250" mass="28953">MAFMVKINDLRELLSRNKPDIVLLQETHFSGIDKLYFPNYIFYTTLSRTLFRRRGTGIIIKKGIPHHDIPNTRLHYIEATMAVVEFKSIAPIHFMSVYNPPQNSPMFKAVFAGKTGQRPPSHEQPTRYDNRGTPTITDLAITRNINFTCTAKAVDELSSDHQSVKFLIDTSMTTYVNKVFIPHSKNFQNATVNNKTRPFDPRSSEDIENEVKNFTIEHQKALEKTGKWSNKTGEEFFEEIREQTQLRNRL</sequence>
<dbReference type="Pfam" id="PF03372">
    <property type="entry name" value="Exo_endo_phos"/>
    <property type="match status" value="1"/>
</dbReference>
<evidence type="ECO:0000313" key="3">
    <source>
        <dbReference type="EMBL" id="GBM89007.1"/>
    </source>
</evidence>
<dbReference type="InterPro" id="IPR036691">
    <property type="entry name" value="Endo/exonu/phosph_ase_sf"/>
</dbReference>
<gene>
    <name evidence="3" type="ORF">AVEN_51211_1</name>
</gene>
<protein>
    <recommendedName>
        <fullName evidence="2">Endonuclease/exonuclease/phosphatase domain-containing protein</fullName>
    </recommendedName>
</protein>
<organism evidence="3 4">
    <name type="scientific">Araneus ventricosus</name>
    <name type="common">Orbweaver spider</name>
    <name type="synonym">Epeira ventricosa</name>
    <dbReference type="NCBI Taxonomy" id="182803"/>
    <lineage>
        <taxon>Eukaryota</taxon>
        <taxon>Metazoa</taxon>
        <taxon>Ecdysozoa</taxon>
        <taxon>Arthropoda</taxon>
        <taxon>Chelicerata</taxon>
        <taxon>Arachnida</taxon>
        <taxon>Araneae</taxon>
        <taxon>Araneomorphae</taxon>
        <taxon>Entelegynae</taxon>
        <taxon>Araneoidea</taxon>
        <taxon>Araneidae</taxon>
        <taxon>Araneus</taxon>
    </lineage>
</organism>
<evidence type="ECO:0000259" key="2">
    <source>
        <dbReference type="Pfam" id="PF03372"/>
    </source>
</evidence>